<comment type="subcellular location">
    <subcellularLocation>
        <location evidence="1">Cytoplasmic vesicle</location>
        <location evidence="1">Secretory vesicle</location>
        <location evidence="1">Acrosome</location>
    </subcellularLocation>
</comment>
<dbReference type="PhylomeDB" id="A0A0G4FNC6"/>
<sequence>MSEQHTDDSPSAQSSAYTVVAADIMQQGQDLQRSQEALAARLTRQMEELEARHRADRARDRDEWRRERSVLEGRIRQLEANSIMVGSLTWEDDPEYHSQPLNERYRIYDGQKLNGQPHGSGTVRKPGGSVVFSGDWQHGKRHGRGTEFRGDGQLVYDGEWANGEKTNRGEGKVGFMELRDDKGQLVGYYHGETQDGQPNGEGELRDGRNNAVYKGGWKNGKQHGQGRAYYDGYGPVLWFDGEWREGLAHSGTLFPDGTWHGVKNADGSPQCPITPIRWQAGQKIPNTDLVPGSTRKLPQCLQGRGLSGYFPADAL</sequence>
<protein>
    <recommendedName>
        <fullName evidence="4">MORN repeat-containing protein 3</fullName>
    </recommendedName>
</protein>
<dbReference type="Pfam" id="PF02493">
    <property type="entry name" value="MORN"/>
    <property type="match status" value="5"/>
</dbReference>
<evidence type="ECO:0000256" key="3">
    <source>
        <dbReference type="ARBA" id="ARBA00023329"/>
    </source>
</evidence>
<proteinExistence type="predicted"/>
<dbReference type="Gene3D" id="2.20.110.10">
    <property type="entry name" value="Histone H3 K4-specific methyltransferase SET7/9 N-terminal domain"/>
    <property type="match status" value="2"/>
</dbReference>
<dbReference type="InterPro" id="IPR003409">
    <property type="entry name" value="MORN"/>
</dbReference>
<keyword evidence="3" id="KW-0968">Cytoplasmic vesicle</keyword>
<keyword evidence="8" id="KW-1185">Reference proteome</keyword>
<evidence type="ECO:0000313" key="7">
    <source>
        <dbReference type="EMBL" id="CEM15750.1"/>
    </source>
</evidence>
<dbReference type="InterPro" id="IPR052472">
    <property type="entry name" value="MORN3"/>
</dbReference>
<dbReference type="GO" id="GO:0001669">
    <property type="term" value="C:acrosomal vesicle"/>
    <property type="evidence" value="ECO:0007669"/>
    <property type="project" value="UniProtKB-SubCell"/>
</dbReference>
<reference evidence="7 8" key="1">
    <citation type="submission" date="2014-11" db="EMBL/GenBank/DDBJ databases">
        <authorList>
            <person name="Zhu J."/>
            <person name="Qi W."/>
            <person name="Song R."/>
        </authorList>
    </citation>
    <scope>NUCLEOTIDE SEQUENCE [LARGE SCALE GENOMIC DNA]</scope>
</reference>
<keyword evidence="2" id="KW-0677">Repeat</keyword>
<evidence type="ECO:0000256" key="2">
    <source>
        <dbReference type="ARBA" id="ARBA00022737"/>
    </source>
</evidence>
<dbReference type="SMART" id="SM00698">
    <property type="entry name" value="MORN"/>
    <property type="match status" value="3"/>
</dbReference>
<dbReference type="PANTHER" id="PTHR46511">
    <property type="entry name" value="MORN REPEAT-CONTAINING PROTEIN 3"/>
    <property type="match status" value="1"/>
</dbReference>
<comment type="function">
    <text evidence="5">Assembles a suppression complex (suppresome) by tethering SIRT1 and MDM2 to regulate composite modifications of p53/TP53. Confers both deacetylation-mediated functional inactivation, by SIRT1, and ubiquitination-dependent degradation, by MDM2, of p53/TP53, promoting a proliferative and cell survival behaviors. May play a role in the regulation of spermatogenesis.</text>
</comment>
<dbReference type="AlphaFoldDB" id="A0A0G4FNC6"/>
<feature type="coiled-coil region" evidence="6">
    <location>
        <begin position="32"/>
        <end position="81"/>
    </location>
</feature>
<evidence type="ECO:0000256" key="4">
    <source>
        <dbReference type="ARBA" id="ARBA00039854"/>
    </source>
</evidence>
<evidence type="ECO:0000256" key="6">
    <source>
        <dbReference type="SAM" id="Coils"/>
    </source>
</evidence>
<dbReference type="VEuPathDB" id="CryptoDB:Vbra_622"/>
<organism evidence="7 8">
    <name type="scientific">Vitrella brassicaformis (strain CCMP3155)</name>
    <dbReference type="NCBI Taxonomy" id="1169540"/>
    <lineage>
        <taxon>Eukaryota</taxon>
        <taxon>Sar</taxon>
        <taxon>Alveolata</taxon>
        <taxon>Colpodellida</taxon>
        <taxon>Vitrellaceae</taxon>
        <taxon>Vitrella</taxon>
    </lineage>
</organism>
<dbReference type="OrthoDB" id="184064at2759"/>
<dbReference type="InParanoid" id="A0A0G4FNC6"/>
<gene>
    <name evidence="7" type="ORF">Vbra_622</name>
</gene>
<evidence type="ECO:0000256" key="1">
    <source>
        <dbReference type="ARBA" id="ARBA00004218"/>
    </source>
</evidence>
<keyword evidence="6" id="KW-0175">Coiled coil</keyword>
<evidence type="ECO:0000256" key="5">
    <source>
        <dbReference type="ARBA" id="ARBA00045851"/>
    </source>
</evidence>
<dbReference type="PANTHER" id="PTHR46511:SF1">
    <property type="entry name" value="MORN REPEAT-CONTAINING PROTEIN 3"/>
    <property type="match status" value="1"/>
</dbReference>
<name>A0A0G4FNC6_VITBC</name>
<accession>A0A0G4FNC6</accession>
<dbReference type="Proteomes" id="UP000041254">
    <property type="component" value="Unassembled WGS sequence"/>
</dbReference>
<dbReference type="SUPFAM" id="SSF82185">
    <property type="entry name" value="Histone H3 K4-specific methyltransferase SET7/9 N-terminal domain"/>
    <property type="match status" value="2"/>
</dbReference>
<dbReference type="EMBL" id="CDMY01000469">
    <property type="protein sequence ID" value="CEM15750.1"/>
    <property type="molecule type" value="Genomic_DNA"/>
</dbReference>
<evidence type="ECO:0000313" key="8">
    <source>
        <dbReference type="Proteomes" id="UP000041254"/>
    </source>
</evidence>